<dbReference type="PANTHER" id="PTHR43411:SF1">
    <property type="entry name" value="ADENYLOSUCCINATE LYASE"/>
    <property type="match status" value="1"/>
</dbReference>
<dbReference type="InterPro" id="IPR000362">
    <property type="entry name" value="Fumarate_lyase_fam"/>
</dbReference>
<dbReference type="InterPro" id="IPR013539">
    <property type="entry name" value="PurB_C"/>
</dbReference>
<dbReference type="InterPro" id="IPR022761">
    <property type="entry name" value="Fumarate_lyase_N"/>
</dbReference>
<dbReference type="Gene3D" id="1.20.200.10">
    <property type="entry name" value="Fumarase/aspartase (Central domain)"/>
    <property type="match status" value="1"/>
</dbReference>
<keyword evidence="6" id="KW-0456">Lyase</keyword>
<dbReference type="InterPro" id="IPR020557">
    <property type="entry name" value="Fumarate_lyase_CS"/>
</dbReference>
<dbReference type="InterPro" id="IPR008948">
    <property type="entry name" value="L-Aspartase-like"/>
</dbReference>
<name>A0A937LCG9_9GAMM</name>
<dbReference type="PRINTS" id="PR00149">
    <property type="entry name" value="FUMRATELYASE"/>
</dbReference>
<dbReference type="GO" id="GO:0006188">
    <property type="term" value="P:IMP biosynthetic process"/>
    <property type="evidence" value="ECO:0007669"/>
    <property type="project" value="InterPro"/>
</dbReference>
<dbReference type="NCBIfam" id="NF006764">
    <property type="entry name" value="PRK09285.1"/>
    <property type="match status" value="1"/>
</dbReference>
<sequence>LCEFVHFCCTSEDINNLSYSLMLQRFLDIEFIPEVNFLQKKLNSLAKKYSKLSMLAFTHGQPASPTTLGKEFSNYIYRVKFHLDLIKSIKQKGKFNGASGNYNAHVVAEKKVNWETLSKKFVNSLGLDFSSHSTQIELKDAMAFQLANAHNLNNVLIDFAQDIWLLISKNYLKQNLKAGEVGSSTMPHKVNPIDFENAEGNLAIANGLIIALKNKIQISRLQRDLSDSTVLRNIGSLFAYIIISLNSLKKGIAKIVPNKELILKELDNSWEILTEAIQTILRKNGVEDSYIKIKSISRGKKLDYHSYIKIIDDLKINNADKELLLSLTPKKYIGLADKLAKSSFKS</sequence>
<comment type="function">
    <text evidence="3">Catalyzes two reactions in de novo purine nucleotide biosynthesis. Catalyzes the breakdown of 5-aminoimidazole- (N-succinylocarboxamide) ribotide (SAICAR or 2-[5-amino-1-(5-phospho-beta-D-ribosyl)imidazole-4-carboxamido]succinate) to 5-aminoimidazole-4-carboxamide ribotide (AICAR or 5-amino-1-(5-phospho-beta-D-ribosyl)imidazole-4-carboxamide) and fumarate, and of adenylosuccinate (ADS or N(6)-(1,2-dicarboxyethyl)-AMP) to adenosine monophosphate (AMP) and fumarate.</text>
</comment>
<dbReference type="SUPFAM" id="SSF48557">
    <property type="entry name" value="L-aspartase-like"/>
    <property type="match status" value="1"/>
</dbReference>
<organism evidence="6 7">
    <name type="scientific">SAR86 cluster bacterium</name>
    <dbReference type="NCBI Taxonomy" id="2030880"/>
    <lineage>
        <taxon>Bacteria</taxon>
        <taxon>Pseudomonadati</taxon>
        <taxon>Pseudomonadota</taxon>
        <taxon>Gammaproteobacteria</taxon>
        <taxon>SAR86 cluster</taxon>
    </lineage>
</organism>
<protein>
    <submittedName>
        <fullName evidence="6">Adenylosuccinate lyase</fullName>
        <ecNumber evidence="6">4.3.2.2</ecNumber>
    </submittedName>
</protein>
<evidence type="ECO:0000256" key="3">
    <source>
        <dbReference type="ARBA" id="ARBA00025012"/>
    </source>
</evidence>
<dbReference type="Proteomes" id="UP000744438">
    <property type="component" value="Unassembled WGS sequence"/>
</dbReference>
<dbReference type="PANTHER" id="PTHR43411">
    <property type="entry name" value="ADENYLOSUCCINATE LYASE"/>
    <property type="match status" value="1"/>
</dbReference>
<comment type="pathway">
    <text evidence="1">Purine metabolism; IMP biosynthesis via de novo pathway; 5-amino-1-(5-phospho-D-ribosyl)imidazole-4-carboxamide from 5-amino-1-(5-phospho-D-ribosyl)imidazole-4-carboxylate: step 2/2.</text>
</comment>
<dbReference type="Pfam" id="PF00206">
    <property type="entry name" value="Lyase_1"/>
    <property type="match status" value="1"/>
</dbReference>
<feature type="domain" description="Fumarate lyase N-terminal" evidence="4">
    <location>
        <begin position="3"/>
        <end position="201"/>
    </location>
</feature>
<evidence type="ECO:0000256" key="2">
    <source>
        <dbReference type="ARBA" id="ARBA00004734"/>
    </source>
</evidence>
<dbReference type="EMBL" id="JADHQC010000018">
    <property type="protein sequence ID" value="MBL6811876.1"/>
    <property type="molecule type" value="Genomic_DNA"/>
</dbReference>
<dbReference type="GO" id="GO:0004018">
    <property type="term" value="F:N6-(1,2-dicarboxyethyl)AMP AMP-lyase (fumarate-forming) activity"/>
    <property type="evidence" value="ECO:0007669"/>
    <property type="project" value="InterPro"/>
</dbReference>
<accession>A0A937LCG9</accession>
<dbReference type="Pfam" id="PF08328">
    <property type="entry name" value="ASL_C"/>
    <property type="match status" value="1"/>
</dbReference>
<dbReference type="InterPro" id="IPR047136">
    <property type="entry name" value="PurB_bact"/>
</dbReference>
<comment type="caution">
    <text evidence="6">The sequence shown here is derived from an EMBL/GenBank/DDBJ whole genome shotgun (WGS) entry which is preliminary data.</text>
</comment>
<evidence type="ECO:0000259" key="5">
    <source>
        <dbReference type="Pfam" id="PF08328"/>
    </source>
</evidence>
<proteinExistence type="predicted"/>
<evidence type="ECO:0000259" key="4">
    <source>
        <dbReference type="Pfam" id="PF00206"/>
    </source>
</evidence>
<comment type="pathway">
    <text evidence="2">Purine metabolism; AMP biosynthesis via de novo pathway; AMP from IMP: step 2/2.</text>
</comment>
<feature type="domain" description="Adenylosuccinate lyase PurB C-terminal" evidence="5">
    <location>
        <begin position="219"/>
        <end position="333"/>
    </location>
</feature>
<dbReference type="Gene3D" id="1.10.40.30">
    <property type="entry name" value="Fumarase/aspartase (C-terminal domain)"/>
    <property type="match status" value="1"/>
</dbReference>
<dbReference type="AlphaFoldDB" id="A0A937LCG9"/>
<evidence type="ECO:0000313" key="7">
    <source>
        <dbReference type="Proteomes" id="UP000744438"/>
    </source>
</evidence>
<evidence type="ECO:0000313" key="6">
    <source>
        <dbReference type="EMBL" id="MBL6811876.1"/>
    </source>
</evidence>
<dbReference type="PROSITE" id="PS00163">
    <property type="entry name" value="FUMARATE_LYASES"/>
    <property type="match status" value="1"/>
</dbReference>
<reference evidence="6" key="1">
    <citation type="submission" date="2020-10" db="EMBL/GenBank/DDBJ databases">
        <title>Microbiome of the Black Sea water column analyzed by genome centric metagenomics.</title>
        <authorList>
            <person name="Cabello-Yeves P.J."/>
            <person name="Callieri C."/>
            <person name="Picazo A."/>
            <person name="Mehrshad M."/>
            <person name="Haro-Moreno J.M."/>
            <person name="Roda-Garcia J."/>
            <person name="Dzembekova N."/>
            <person name="Slabakova V."/>
            <person name="Slabakova N."/>
            <person name="Moncheva S."/>
            <person name="Rodriguez-Valera F."/>
        </authorList>
    </citation>
    <scope>NUCLEOTIDE SEQUENCE</scope>
    <source>
        <strain evidence="6">BS307-5m-G49</strain>
    </source>
</reference>
<evidence type="ECO:0000256" key="1">
    <source>
        <dbReference type="ARBA" id="ARBA00004706"/>
    </source>
</evidence>
<gene>
    <name evidence="6" type="primary">purB</name>
    <name evidence="6" type="ORF">ISQ63_03205</name>
</gene>
<feature type="non-terminal residue" evidence="6">
    <location>
        <position position="1"/>
    </location>
</feature>
<dbReference type="EC" id="4.3.2.2" evidence="6"/>